<gene>
    <name evidence="2" type="ORF">GOBAR_AA11812</name>
</gene>
<feature type="compositionally biased region" description="Basic and acidic residues" evidence="1">
    <location>
        <begin position="87"/>
        <end position="101"/>
    </location>
</feature>
<feature type="compositionally biased region" description="Polar residues" evidence="1">
    <location>
        <begin position="133"/>
        <end position="142"/>
    </location>
</feature>
<dbReference type="EMBL" id="KZ663949">
    <property type="protein sequence ID" value="PPS08820.1"/>
    <property type="molecule type" value="Genomic_DNA"/>
</dbReference>
<dbReference type="AlphaFoldDB" id="A0A2P5XZP9"/>
<sequence length="271" mass="30962">MTRDTRARKNHDEIPSDDKEQDVTLENIVGMVKLQHQQLNEVCDTFEANLTTCRTELQENINQLFNHIQLLTQAVARLETSSNRRSCTRDSDHDRDNEQLRIRSNPGRHKYRHIDETLGISNQGHPSVAKPKGTSSNSTFKNSKFPFATNKLLPKHDETKSFEGKSGAPTKPSSSSSKQFTSTTSPKKQRAREIECFKCKGRRHYSRDCANTRLLLIKEDGDYTSDSDKTDPDMPKLIDDVNDCGKFYGEEELVEPLTHPRCLVVRRTLNI</sequence>
<feature type="region of interest" description="Disordered" evidence="1">
    <location>
        <begin position="79"/>
        <end position="187"/>
    </location>
</feature>
<proteinExistence type="predicted"/>
<evidence type="ECO:0008006" key="4">
    <source>
        <dbReference type="Google" id="ProtNLM"/>
    </source>
</evidence>
<evidence type="ECO:0000313" key="3">
    <source>
        <dbReference type="Proteomes" id="UP000239757"/>
    </source>
</evidence>
<feature type="compositionally biased region" description="Low complexity" evidence="1">
    <location>
        <begin position="169"/>
        <end position="186"/>
    </location>
</feature>
<protein>
    <recommendedName>
        <fullName evidence="4">CCHC-type domain-containing protein</fullName>
    </recommendedName>
</protein>
<dbReference type="Proteomes" id="UP000239757">
    <property type="component" value="Unassembled WGS sequence"/>
</dbReference>
<organism evidence="2 3">
    <name type="scientific">Gossypium barbadense</name>
    <name type="common">Sea Island cotton</name>
    <name type="synonym">Hibiscus barbadensis</name>
    <dbReference type="NCBI Taxonomy" id="3634"/>
    <lineage>
        <taxon>Eukaryota</taxon>
        <taxon>Viridiplantae</taxon>
        <taxon>Streptophyta</taxon>
        <taxon>Embryophyta</taxon>
        <taxon>Tracheophyta</taxon>
        <taxon>Spermatophyta</taxon>
        <taxon>Magnoliopsida</taxon>
        <taxon>eudicotyledons</taxon>
        <taxon>Gunneridae</taxon>
        <taxon>Pentapetalae</taxon>
        <taxon>rosids</taxon>
        <taxon>malvids</taxon>
        <taxon>Malvales</taxon>
        <taxon>Malvaceae</taxon>
        <taxon>Malvoideae</taxon>
        <taxon>Gossypium</taxon>
    </lineage>
</organism>
<evidence type="ECO:0000313" key="2">
    <source>
        <dbReference type="EMBL" id="PPS08820.1"/>
    </source>
</evidence>
<feature type="compositionally biased region" description="Basic and acidic residues" evidence="1">
    <location>
        <begin position="154"/>
        <end position="163"/>
    </location>
</feature>
<feature type="region of interest" description="Disordered" evidence="1">
    <location>
        <begin position="1"/>
        <end position="20"/>
    </location>
</feature>
<name>A0A2P5XZP9_GOSBA</name>
<evidence type="ECO:0000256" key="1">
    <source>
        <dbReference type="SAM" id="MobiDB-lite"/>
    </source>
</evidence>
<accession>A0A2P5XZP9</accession>
<dbReference type="OrthoDB" id="1110516at2759"/>
<reference evidence="2 3" key="1">
    <citation type="submission" date="2015-01" db="EMBL/GenBank/DDBJ databases">
        <title>Genome of allotetraploid Gossypium barbadense reveals genomic plasticity and fiber elongation in cotton evolution.</title>
        <authorList>
            <person name="Chen X."/>
            <person name="Liu X."/>
            <person name="Zhao B."/>
            <person name="Zheng H."/>
            <person name="Hu Y."/>
            <person name="Lu G."/>
            <person name="Yang C."/>
            <person name="Chen J."/>
            <person name="Shan C."/>
            <person name="Zhang L."/>
            <person name="Zhou Y."/>
            <person name="Wang L."/>
            <person name="Guo W."/>
            <person name="Bai Y."/>
            <person name="Ruan J."/>
            <person name="Shangguan X."/>
            <person name="Mao Y."/>
            <person name="Jiang J."/>
            <person name="Zhu Y."/>
            <person name="Lei J."/>
            <person name="Kang H."/>
            <person name="Chen S."/>
            <person name="He X."/>
            <person name="Wang R."/>
            <person name="Wang Y."/>
            <person name="Chen J."/>
            <person name="Wang L."/>
            <person name="Yu S."/>
            <person name="Wang B."/>
            <person name="Wei J."/>
            <person name="Song S."/>
            <person name="Lu X."/>
            <person name="Gao Z."/>
            <person name="Gu W."/>
            <person name="Deng X."/>
            <person name="Ma D."/>
            <person name="Wang S."/>
            <person name="Liang W."/>
            <person name="Fang L."/>
            <person name="Cai C."/>
            <person name="Zhu X."/>
            <person name="Zhou B."/>
            <person name="Zhang Y."/>
            <person name="Chen Z."/>
            <person name="Xu S."/>
            <person name="Zhu R."/>
            <person name="Wang S."/>
            <person name="Zhang T."/>
            <person name="Zhao G."/>
        </authorList>
    </citation>
    <scope>NUCLEOTIDE SEQUENCE [LARGE SCALE GENOMIC DNA]</scope>
    <source>
        <strain evidence="3">cv. Xinhai21</strain>
        <tissue evidence="2">Leaf</tissue>
    </source>
</reference>